<name>A0ABU2WMU6_9GAMM</name>
<dbReference type="RefSeq" id="WP_311366617.1">
    <property type="nucleotide sequence ID" value="NZ_JAVRIC010000040.1"/>
</dbReference>
<dbReference type="NCBIfam" id="TIGR03752">
    <property type="entry name" value="conj_TIGR03752"/>
    <property type="match status" value="1"/>
</dbReference>
<proteinExistence type="predicted"/>
<sequence>MSMVTSNRLLPLLAGSVVLMAVLVAVKSCSPSDHQPQLLEAVPQAPKPDADTPADTIKTLTANVSAMTSELNALRRDNTALKQENRDLIEDRKQIENNVLSRVQTALEAKRTDAAPSETTSAISALTARVDSLANRFGSSSTQRSSRGSDIPVGLGLDGVSTSAAISEALVWVNPLELSPSSGEENETLLNRFTRGSRNALDSAGPEVKSLVTKGSDALNTALPVYTVPRNATLIGSTGMTALVGRVPIQGQVRDPMPFKVITGKENLAANGLRIPGIEGMIWSGTAVGDWTLSCVTGKLESVTFVFEDGTIQTLSSDDNQRGGSSGSSDRPLGWISDARGIPCITGERKTNAPAFLTQRIGVMALEAAGEAAAQAETTTLINDSGSATSVVSGETGRYVLGKTLSGGSDEVAQWLRERQAQSFDAVFVPAGVELAIHVDHELPIDFHSNGRKLHHETNLFQQATIITGSGLD</sequence>
<dbReference type="InterPro" id="IPR021207">
    <property type="entry name" value="Integr_conj_element_PFL4705"/>
</dbReference>
<evidence type="ECO:0000313" key="2">
    <source>
        <dbReference type="EMBL" id="MDT0499207.1"/>
    </source>
</evidence>
<comment type="caution">
    <text evidence="2">The sequence shown here is derived from an EMBL/GenBank/DDBJ whole genome shotgun (WGS) entry which is preliminary data.</text>
</comment>
<evidence type="ECO:0000313" key="3">
    <source>
        <dbReference type="Proteomes" id="UP001254608"/>
    </source>
</evidence>
<organism evidence="2 3">
    <name type="scientific">Banduia mediterranea</name>
    <dbReference type="NCBI Taxonomy" id="3075609"/>
    <lineage>
        <taxon>Bacteria</taxon>
        <taxon>Pseudomonadati</taxon>
        <taxon>Pseudomonadota</taxon>
        <taxon>Gammaproteobacteria</taxon>
        <taxon>Nevskiales</taxon>
        <taxon>Algiphilaceae</taxon>
        <taxon>Banduia</taxon>
    </lineage>
</organism>
<feature type="coiled-coil region" evidence="1">
    <location>
        <begin position="57"/>
        <end position="98"/>
    </location>
</feature>
<accession>A0ABU2WMU6</accession>
<keyword evidence="1" id="KW-0175">Coiled coil</keyword>
<keyword evidence="3" id="KW-1185">Reference proteome</keyword>
<evidence type="ECO:0000256" key="1">
    <source>
        <dbReference type="SAM" id="Coils"/>
    </source>
</evidence>
<protein>
    <submittedName>
        <fullName evidence="2">TIGR03752 family integrating conjugative element protein</fullName>
    </submittedName>
</protein>
<dbReference type="Proteomes" id="UP001254608">
    <property type="component" value="Unassembled WGS sequence"/>
</dbReference>
<dbReference type="EMBL" id="JAVRIC010000040">
    <property type="protein sequence ID" value="MDT0499207.1"/>
    <property type="molecule type" value="Genomic_DNA"/>
</dbReference>
<gene>
    <name evidence="2" type="ORF">RM530_17830</name>
</gene>
<reference evidence="2 3" key="1">
    <citation type="submission" date="2023-09" db="EMBL/GenBank/DDBJ databases">
        <authorList>
            <person name="Rey-Velasco X."/>
        </authorList>
    </citation>
    <scope>NUCLEOTIDE SEQUENCE [LARGE SCALE GENOMIC DNA]</scope>
    <source>
        <strain evidence="2 3">W345</strain>
    </source>
</reference>